<evidence type="ECO:0000256" key="1">
    <source>
        <dbReference type="SAM" id="MobiDB-lite"/>
    </source>
</evidence>
<feature type="region of interest" description="Disordered" evidence="1">
    <location>
        <begin position="36"/>
        <end position="116"/>
    </location>
</feature>
<evidence type="ECO:0000256" key="2">
    <source>
        <dbReference type="SAM" id="SignalP"/>
    </source>
</evidence>
<evidence type="ECO:0000313" key="3">
    <source>
        <dbReference type="EMBL" id="GAA3873450.1"/>
    </source>
</evidence>
<feature type="compositionally biased region" description="Low complexity" evidence="1">
    <location>
        <begin position="39"/>
        <end position="56"/>
    </location>
</feature>
<dbReference type="EMBL" id="BAABDF010000007">
    <property type="protein sequence ID" value="GAA3873450.1"/>
    <property type="molecule type" value="Genomic_DNA"/>
</dbReference>
<name>A0ABP7KD16_9RHOB</name>
<keyword evidence="2" id="KW-0732">Signal</keyword>
<organism evidence="3 4">
    <name type="scientific">Celeribacter arenosi</name>
    <dbReference type="NCBI Taxonomy" id="792649"/>
    <lineage>
        <taxon>Bacteria</taxon>
        <taxon>Pseudomonadati</taxon>
        <taxon>Pseudomonadota</taxon>
        <taxon>Alphaproteobacteria</taxon>
        <taxon>Rhodobacterales</taxon>
        <taxon>Roseobacteraceae</taxon>
        <taxon>Celeribacter</taxon>
    </lineage>
</organism>
<reference evidence="4" key="1">
    <citation type="journal article" date="2019" name="Int. J. Syst. Evol. Microbiol.">
        <title>The Global Catalogue of Microorganisms (GCM) 10K type strain sequencing project: providing services to taxonomists for standard genome sequencing and annotation.</title>
        <authorList>
            <consortium name="The Broad Institute Genomics Platform"/>
            <consortium name="The Broad Institute Genome Sequencing Center for Infectious Disease"/>
            <person name="Wu L."/>
            <person name="Ma J."/>
        </authorList>
    </citation>
    <scope>NUCLEOTIDE SEQUENCE [LARGE SCALE GENOMIC DNA]</scope>
    <source>
        <strain evidence="4">JCM 17190</strain>
    </source>
</reference>
<sequence>MHVKMTIAAAAVLAMSSLSASASGFGYDGRSGVKSVHVSSFSDGGRRSGGSTYSRTQDSDRDGRSGGTTTSSYKGTSGGRSFGISTPHREKSGDRTRTGGSYTQDPKHSAPKSYSDKPDLCSGFFHTCDSKPDLSKYCPPDEELPPVPLPASGLLLLGGLASLGLKRRRKK</sequence>
<accession>A0ABP7KD16</accession>
<dbReference type="InterPro" id="IPR022472">
    <property type="entry name" value="VPLPA-CTERM"/>
</dbReference>
<feature type="chain" id="PRO_5046889487" description="VPLPA-CTERM protein sorting domain-containing protein" evidence="2">
    <location>
        <begin position="23"/>
        <end position="171"/>
    </location>
</feature>
<evidence type="ECO:0008006" key="5">
    <source>
        <dbReference type="Google" id="ProtNLM"/>
    </source>
</evidence>
<dbReference type="NCBIfam" id="TIGR01167">
    <property type="entry name" value="LPXTG_anchor"/>
    <property type="match status" value="1"/>
</dbReference>
<keyword evidence="4" id="KW-1185">Reference proteome</keyword>
<comment type="caution">
    <text evidence="3">The sequence shown here is derived from an EMBL/GenBank/DDBJ whole genome shotgun (WGS) entry which is preliminary data.</text>
</comment>
<proteinExistence type="predicted"/>
<protein>
    <recommendedName>
        <fullName evidence="5">VPLPA-CTERM protein sorting domain-containing protein</fullName>
    </recommendedName>
</protein>
<dbReference type="NCBIfam" id="TIGR03370">
    <property type="entry name" value="VPLPA-CTERM"/>
    <property type="match status" value="1"/>
</dbReference>
<dbReference type="Proteomes" id="UP001399917">
    <property type="component" value="Unassembled WGS sequence"/>
</dbReference>
<dbReference type="RefSeq" id="WP_344847446.1">
    <property type="nucleotide sequence ID" value="NZ_BAABDF010000007.1"/>
</dbReference>
<evidence type="ECO:0000313" key="4">
    <source>
        <dbReference type="Proteomes" id="UP001399917"/>
    </source>
</evidence>
<feature type="compositionally biased region" description="Basic and acidic residues" evidence="1">
    <location>
        <begin position="87"/>
        <end position="97"/>
    </location>
</feature>
<gene>
    <name evidence="3" type="ORF">GCM10022404_24110</name>
</gene>
<feature type="signal peptide" evidence="2">
    <location>
        <begin position="1"/>
        <end position="22"/>
    </location>
</feature>